<evidence type="ECO:0000256" key="5">
    <source>
        <dbReference type="ARBA" id="ARBA00022771"/>
    </source>
</evidence>
<comment type="subcellular location">
    <subcellularLocation>
        <location evidence="1">Nucleus</location>
    </subcellularLocation>
</comment>
<feature type="non-terminal residue" evidence="11">
    <location>
        <position position="161"/>
    </location>
</feature>
<dbReference type="PANTHER" id="PTHR24394:SF29">
    <property type="entry name" value="MYONEURIN"/>
    <property type="match status" value="1"/>
</dbReference>
<dbReference type="PROSITE" id="PS50157">
    <property type="entry name" value="ZINC_FINGER_C2H2_2"/>
    <property type="match status" value="2"/>
</dbReference>
<dbReference type="GO" id="GO:0000981">
    <property type="term" value="F:DNA-binding transcription factor activity, RNA polymerase II-specific"/>
    <property type="evidence" value="ECO:0007669"/>
    <property type="project" value="TreeGrafter"/>
</dbReference>
<sequence length="161" mass="18662">EELRSNYESNIVASLEGDEPSLEQNLAESRPTVLVSGPNGHIKVEVQDEEDFHGPEPDPLPCLADFKMEEVDVKEEVDEDQLTFAPRMRVSERRRKTKKKKRKRAATKKFECEICKKTFPYISGLERHLLLHTGERPYECDRCRKRFRSSSNLTSHETKTA</sequence>
<evidence type="ECO:0000256" key="7">
    <source>
        <dbReference type="ARBA" id="ARBA00023242"/>
    </source>
</evidence>
<feature type="region of interest" description="Disordered" evidence="9">
    <location>
        <begin position="1"/>
        <end position="24"/>
    </location>
</feature>
<dbReference type="Proteomes" id="UP001432322">
    <property type="component" value="Unassembled WGS sequence"/>
</dbReference>
<dbReference type="PANTHER" id="PTHR24394">
    <property type="entry name" value="ZINC FINGER PROTEIN"/>
    <property type="match status" value="1"/>
</dbReference>
<dbReference type="GO" id="GO:0008270">
    <property type="term" value="F:zinc ion binding"/>
    <property type="evidence" value="ECO:0007669"/>
    <property type="project" value="UniProtKB-KW"/>
</dbReference>
<dbReference type="EMBL" id="BTSY01000002">
    <property type="protein sequence ID" value="GMT13103.1"/>
    <property type="molecule type" value="Genomic_DNA"/>
</dbReference>
<proteinExistence type="inferred from homology"/>
<feature type="domain" description="C2H2-type" evidence="10">
    <location>
        <begin position="110"/>
        <end position="137"/>
    </location>
</feature>
<dbReference type="AlphaFoldDB" id="A0AAV5V424"/>
<evidence type="ECO:0000256" key="9">
    <source>
        <dbReference type="SAM" id="MobiDB-lite"/>
    </source>
</evidence>
<protein>
    <recommendedName>
        <fullName evidence="10">C2H2-type domain-containing protein</fullName>
    </recommendedName>
</protein>
<feature type="compositionally biased region" description="Polar residues" evidence="9">
    <location>
        <begin position="1"/>
        <end position="12"/>
    </location>
</feature>
<evidence type="ECO:0000256" key="4">
    <source>
        <dbReference type="ARBA" id="ARBA00022737"/>
    </source>
</evidence>
<dbReference type="Pfam" id="PF00096">
    <property type="entry name" value="zf-C2H2"/>
    <property type="match status" value="2"/>
</dbReference>
<keyword evidence="7" id="KW-0539">Nucleus</keyword>
<gene>
    <name evidence="11" type="ORF">PFISCL1PPCAC_4400</name>
</gene>
<keyword evidence="3" id="KW-0479">Metal-binding</keyword>
<dbReference type="FunFam" id="3.30.160.60:FF:001016">
    <property type="entry name" value="zinc finger protein 850-like"/>
    <property type="match status" value="1"/>
</dbReference>
<dbReference type="SMART" id="SM00355">
    <property type="entry name" value="ZnF_C2H2"/>
    <property type="match status" value="2"/>
</dbReference>
<keyword evidence="4" id="KW-0677">Repeat</keyword>
<evidence type="ECO:0000313" key="12">
    <source>
        <dbReference type="Proteomes" id="UP001432322"/>
    </source>
</evidence>
<organism evidence="11 12">
    <name type="scientific">Pristionchus fissidentatus</name>
    <dbReference type="NCBI Taxonomy" id="1538716"/>
    <lineage>
        <taxon>Eukaryota</taxon>
        <taxon>Metazoa</taxon>
        <taxon>Ecdysozoa</taxon>
        <taxon>Nematoda</taxon>
        <taxon>Chromadorea</taxon>
        <taxon>Rhabditida</taxon>
        <taxon>Rhabditina</taxon>
        <taxon>Diplogasteromorpha</taxon>
        <taxon>Diplogasteroidea</taxon>
        <taxon>Neodiplogasteridae</taxon>
        <taxon>Pristionchus</taxon>
    </lineage>
</organism>
<evidence type="ECO:0000256" key="3">
    <source>
        <dbReference type="ARBA" id="ARBA00022723"/>
    </source>
</evidence>
<comment type="caution">
    <text evidence="11">The sequence shown here is derived from an EMBL/GenBank/DDBJ whole genome shotgun (WGS) entry which is preliminary data.</text>
</comment>
<reference evidence="11" key="1">
    <citation type="submission" date="2023-10" db="EMBL/GenBank/DDBJ databases">
        <title>Genome assembly of Pristionchus species.</title>
        <authorList>
            <person name="Yoshida K."/>
            <person name="Sommer R.J."/>
        </authorList>
    </citation>
    <scope>NUCLEOTIDE SEQUENCE</scope>
    <source>
        <strain evidence="11">RS5133</strain>
    </source>
</reference>
<evidence type="ECO:0000256" key="8">
    <source>
        <dbReference type="PROSITE-ProRule" id="PRU00042"/>
    </source>
</evidence>
<comment type="similarity">
    <text evidence="2">Belongs to the krueppel C2H2-type zinc-finger protein family.</text>
</comment>
<evidence type="ECO:0000256" key="1">
    <source>
        <dbReference type="ARBA" id="ARBA00004123"/>
    </source>
</evidence>
<dbReference type="GO" id="GO:0005634">
    <property type="term" value="C:nucleus"/>
    <property type="evidence" value="ECO:0007669"/>
    <property type="project" value="UniProtKB-SubCell"/>
</dbReference>
<evidence type="ECO:0000256" key="2">
    <source>
        <dbReference type="ARBA" id="ARBA00006991"/>
    </source>
</evidence>
<keyword evidence="5 8" id="KW-0863">Zinc-finger</keyword>
<dbReference type="SUPFAM" id="SSF57667">
    <property type="entry name" value="beta-beta-alpha zinc fingers"/>
    <property type="match status" value="1"/>
</dbReference>
<evidence type="ECO:0000259" key="10">
    <source>
        <dbReference type="PROSITE" id="PS50157"/>
    </source>
</evidence>
<feature type="non-terminal residue" evidence="11">
    <location>
        <position position="1"/>
    </location>
</feature>
<name>A0AAV5V424_9BILA</name>
<dbReference type="InterPro" id="IPR013087">
    <property type="entry name" value="Znf_C2H2_type"/>
</dbReference>
<dbReference type="Gene3D" id="3.30.160.60">
    <property type="entry name" value="Classic Zinc Finger"/>
    <property type="match status" value="2"/>
</dbReference>
<evidence type="ECO:0000256" key="6">
    <source>
        <dbReference type="ARBA" id="ARBA00022833"/>
    </source>
</evidence>
<keyword evidence="12" id="KW-1185">Reference proteome</keyword>
<keyword evidence="6" id="KW-0862">Zinc</keyword>
<accession>A0AAV5V424</accession>
<dbReference type="InterPro" id="IPR036236">
    <property type="entry name" value="Znf_C2H2_sf"/>
</dbReference>
<feature type="domain" description="C2H2-type" evidence="10">
    <location>
        <begin position="138"/>
        <end position="161"/>
    </location>
</feature>
<evidence type="ECO:0000313" key="11">
    <source>
        <dbReference type="EMBL" id="GMT13103.1"/>
    </source>
</evidence>
<dbReference type="PROSITE" id="PS00028">
    <property type="entry name" value="ZINC_FINGER_C2H2_1"/>
    <property type="match status" value="1"/>
</dbReference>